<organism evidence="1 2">
    <name type="scientific">Ferrimonas marina</name>
    <dbReference type="NCBI Taxonomy" id="299255"/>
    <lineage>
        <taxon>Bacteria</taxon>
        <taxon>Pseudomonadati</taxon>
        <taxon>Pseudomonadota</taxon>
        <taxon>Gammaproteobacteria</taxon>
        <taxon>Alteromonadales</taxon>
        <taxon>Ferrimonadaceae</taxon>
        <taxon>Ferrimonas</taxon>
    </lineage>
</organism>
<dbReference type="STRING" id="299255.SAMN02745129_2322"/>
<sequence>MLPYSDAAKLVQAKGVTSARQYKALLHWQDPIATQLPTHPADYYSRRGDWTGWDDFTHAPEPATPRRSIEQGQALARENTATNRDQWYQLALQHGFPVDPELLDGFTSWDALLGTAQALLPLEEAARLARPLGITTAREYRTRFKTRTLPAGLPSDPQKQYKTQWLALRESHHLKCPFWRYFLDGAS</sequence>
<dbReference type="Proteomes" id="UP000184268">
    <property type="component" value="Unassembled WGS sequence"/>
</dbReference>
<dbReference type="AlphaFoldDB" id="A0A1M5TXU6"/>
<protein>
    <submittedName>
        <fullName evidence="1">Uncharacterized protein</fullName>
    </submittedName>
</protein>
<dbReference type="EMBL" id="FQXG01000003">
    <property type="protein sequence ID" value="SHH55549.1"/>
    <property type="molecule type" value="Genomic_DNA"/>
</dbReference>
<reference evidence="1 2" key="1">
    <citation type="submission" date="2016-11" db="EMBL/GenBank/DDBJ databases">
        <authorList>
            <person name="Jaros S."/>
            <person name="Januszkiewicz K."/>
            <person name="Wedrychowicz H."/>
        </authorList>
    </citation>
    <scope>NUCLEOTIDE SEQUENCE [LARGE SCALE GENOMIC DNA]</scope>
    <source>
        <strain evidence="1 2">DSM 16917</strain>
    </source>
</reference>
<gene>
    <name evidence="1" type="ORF">SAMN02745129_2322</name>
</gene>
<accession>A0A1M5TXU6</accession>
<proteinExistence type="predicted"/>
<name>A0A1M5TXU6_9GAMM</name>
<evidence type="ECO:0000313" key="1">
    <source>
        <dbReference type="EMBL" id="SHH55549.1"/>
    </source>
</evidence>
<evidence type="ECO:0000313" key="2">
    <source>
        <dbReference type="Proteomes" id="UP000184268"/>
    </source>
</evidence>
<keyword evidence="2" id="KW-1185">Reference proteome</keyword>